<evidence type="ECO:0000259" key="8">
    <source>
        <dbReference type="PROSITE" id="PS50112"/>
    </source>
</evidence>
<dbReference type="PRINTS" id="PR00344">
    <property type="entry name" value="BCTRLSENSOR"/>
</dbReference>
<keyword evidence="3 4" id="KW-0597">Phosphoprotein</keyword>
<evidence type="ECO:0000256" key="1">
    <source>
        <dbReference type="ARBA" id="ARBA00000085"/>
    </source>
</evidence>
<dbReference type="PANTHER" id="PTHR43065">
    <property type="entry name" value="SENSOR HISTIDINE KINASE"/>
    <property type="match status" value="1"/>
</dbReference>
<dbReference type="InterPro" id="IPR000014">
    <property type="entry name" value="PAS"/>
</dbReference>
<dbReference type="Pfam" id="PF00072">
    <property type="entry name" value="Response_reg"/>
    <property type="match status" value="1"/>
</dbReference>
<dbReference type="Gene3D" id="1.10.287.130">
    <property type="match status" value="1"/>
</dbReference>
<dbReference type="SUPFAM" id="SSF47384">
    <property type="entry name" value="Homodimeric domain of signal transducing histidine kinase"/>
    <property type="match status" value="1"/>
</dbReference>
<reference evidence="10" key="1">
    <citation type="submission" date="2020-12" db="EMBL/GenBank/DDBJ databases">
        <title>Geomonas sp. Red875, isolated from river sediment.</title>
        <authorList>
            <person name="Xu Z."/>
            <person name="Zhang Z."/>
            <person name="Masuda Y."/>
            <person name="Itoh H."/>
            <person name="Senoo K."/>
        </authorList>
    </citation>
    <scope>NUCLEOTIDE SEQUENCE</scope>
    <source>
        <strain evidence="10">Red875</strain>
    </source>
</reference>
<dbReference type="Gene3D" id="3.30.450.20">
    <property type="entry name" value="PAS domain"/>
    <property type="match status" value="1"/>
</dbReference>
<keyword evidence="11" id="KW-1185">Reference proteome</keyword>
<dbReference type="InterPro" id="IPR003594">
    <property type="entry name" value="HATPase_dom"/>
</dbReference>
<keyword evidence="5" id="KW-0472">Membrane</keyword>
<sequence length="588" mass="66010">MTRQASRYTSATARIVAVYALFGLVWIYGSDTALGWLVKDHAVMVKIAVIKGSLFIVTTAALLFFLISRFARQIDAAERRELESLKGYLAIFNATNEAIFVHDAQSGRILDVNDRMLEIFGVSREEALNLDIARLSEGHPPYGEAEATEKLRRAMAEGPQVFEWHSRRKNGELFWSEISLKRVATDDYDRIIAVVRDVSERRLLEEQLRQSQKLESIGRLAGGVAHDFNNMLSVIVGYAQLSLLKLPEDDPYHEVFQQILKAAERSSEITRQLLAFSRKEVIAPRPLDLNQVILATEKNLGRLIGEDIELTFRPAAGLWLIKADPVQVDQILMNLAANARDAMPDGGVLTITTGNICIDEDYSRYCLDAHPGEYVLLTVNDTGVGMDREIREHIFEPFFTTKNRGAGTGLGLATVYGILVQNNGFIECHSERGQGSVFRCYLPRLPETEVPAEEAKEAKEPERSQGSGTILLVEDEEMLLQMSAKMLEEMGYRVIQNQSPEEALARCQKGEPFDLVLTDVVMPGMNGKEMAEKMKAVRPGIKVLFMSGYTSEIVAKRGIIEDGMHYIQKPIDMTRLREKIKEVLADRR</sequence>
<dbReference type="InterPro" id="IPR001789">
    <property type="entry name" value="Sig_transdc_resp-reg_receiver"/>
</dbReference>
<dbReference type="SUPFAM" id="SSF55785">
    <property type="entry name" value="PYP-like sensor domain (PAS domain)"/>
    <property type="match status" value="1"/>
</dbReference>
<dbReference type="PROSITE" id="PS50110">
    <property type="entry name" value="RESPONSE_REGULATORY"/>
    <property type="match status" value="1"/>
</dbReference>
<dbReference type="Pfam" id="PF13426">
    <property type="entry name" value="PAS_9"/>
    <property type="match status" value="1"/>
</dbReference>
<feature type="domain" description="Response regulatory" evidence="7">
    <location>
        <begin position="469"/>
        <end position="584"/>
    </location>
</feature>
<dbReference type="InterPro" id="IPR036890">
    <property type="entry name" value="HATPase_C_sf"/>
</dbReference>
<evidence type="ECO:0000259" key="7">
    <source>
        <dbReference type="PROSITE" id="PS50110"/>
    </source>
</evidence>
<organism evidence="10 11">
    <name type="scientific">Geomesophilobacter sediminis</name>
    <dbReference type="NCBI Taxonomy" id="2798584"/>
    <lineage>
        <taxon>Bacteria</taxon>
        <taxon>Pseudomonadati</taxon>
        <taxon>Thermodesulfobacteriota</taxon>
        <taxon>Desulfuromonadia</taxon>
        <taxon>Geobacterales</taxon>
        <taxon>Geobacteraceae</taxon>
        <taxon>Geomesophilobacter</taxon>
    </lineage>
</organism>
<dbReference type="CDD" id="cd00082">
    <property type="entry name" value="HisKA"/>
    <property type="match status" value="1"/>
</dbReference>
<dbReference type="PROSITE" id="PS50112">
    <property type="entry name" value="PAS"/>
    <property type="match status" value="1"/>
</dbReference>
<dbReference type="InterPro" id="IPR000700">
    <property type="entry name" value="PAS-assoc_C"/>
</dbReference>
<feature type="domain" description="Histidine kinase" evidence="6">
    <location>
        <begin position="223"/>
        <end position="446"/>
    </location>
</feature>
<dbReference type="SMART" id="SM00387">
    <property type="entry name" value="HATPase_c"/>
    <property type="match status" value="1"/>
</dbReference>
<dbReference type="NCBIfam" id="TIGR00229">
    <property type="entry name" value="sensory_box"/>
    <property type="match status" value="1"/>
</dbReference>
<dbReference type="AlphaFoldDB" id="A0A8J7M0D2"/>
<dbReference type="EMBL" id="JAEMHM010000005">
    <property type="protein sequence ID" value="MBJ6724572.1"/>
    <property type="molecule type" value="Genomic_DNA"/>
</dbReference>
<dbReference type="InterPro" id="IPR036097">
    <property type="entry name" value="HisK_dim/P_sf"/>
</dbReference>
<accession>A0A8J7M0D2</accession>
<comment type="caution">
    <text evidence="10">The sequence shown here is derived from an EMBL/GenBank/DDBJ whole genome shotgun (WGS) entry which is preliminary data.</text>
</comment>
<dbReference type="Gene3D" id="3.40.50.2300">
    <property type="match status" value="1"/>
</dbReference>
<dbReference type="CDD" id="cd00130">
    <property type="entry name" value="PAS"/>
    <property type="match status" value="1"/>
</dbReference>
<evidence type="ECO:0000313" key="10">
    <source>
        <dbReference type="EMBL" id="MBJ6724572.1"/>
    </source>
</evidence>
<dbReference type="SMART" id="SM00388">
    <property type="entry name" value="HisKA"/>
    <property type="match status" value="1"/>
</dbReference>
<dbReference type="EC" id="2.7.13.3" evidence="2"/>
<keyword evidence="5" id="KW-1133">Transmembrane helix</keyword>
<evidence type="ECO:0000256" key="2">
    <source>
        <dbReference type="ARBA" id="ARBA00012438"/>
    </source>
</evidence>
<dbReference type="Proteomes" id="UP000636888">
    <property type="component" value="Unassembled WGS sequence"/>
</dbReference>
<feature type="domain" description="PAS" evidence="8">
    <location>
        <begin position="84"/>
        <end position="158"/>
    </location>
</feature>
<dbReference type="SUPFAM" id="SSF52172">
    <property type="entry name" value="CheY-like"/>
    <property type="match status" value="1"/>
</dbReference>
<keyword evidence="5" id="KW-0812">Transmembrane</keyword>
<dbReference type="InterPro" id="IPR011006">
    <property type="entry name" value="CheY-like_superfamily"/>
</dbReference>
<dbReference type="PROSITE" id="PS50113">
    <property type="entry name" value="PAC"/>
    <property type="match status" value="1"/>
</dbReference>
<feature type="domain" description="PAC" evidence="9">
    <location>
        <begin position="160"/>
        <end position="210"/>
    </location>
</feature>
<dbReference type="Pfam" id="PF00512">
    <property type="entry name" value="HisKA"/>
    <property type="match status" value="1"/>
</dbReference>
<dbReference type="PANTHER" id="PTHR43065:SF42">
    <property type="entry name" value="TWO-COMPONENT SENSOR PPRA"/>
    <property type="match status" value="1"/>
</dbReference>
<dbReference type="Pfam" id="PF02518">
    <property type="entry name" value="HATPase_c"/>
    <property type="match status" value="1"/>
</dbReference>
<feature type="modified residue" description="4-aspartylphosphate" evidence="4">
    <location>
        <position position="519"/>
    </location>
</feature>
<evidence type="ECO:0000256" key="3">
    <source>
        <dbReference type="ARBA" id="ARBA00022553"/>
    </source>
</evidence>
<dbReference type="InterPro" id="IPR005467">
    <property type="entry name" value="His_kinase_dom"/>
</dbReference>
<dbReference type="InterPro" id="IPR003661">
    <property type="entry name" value="HisK_dim/P_dom"/>
</dbReference>
<dbReference type="SUPFAM" id="SSF55874">
    <property type="entry name" value="ATPase domain of HSP90 chaperone/DNA topoisomerase II/histidine kinase"/>
    <property type="match status" value="1"/>
</dbReference>
<evidence type="ECO:0000256" key="5">
    <source>
        <dbReference type="SAM" id="Phobius"/>
    </source>
</evidence>
<dbReference type="SMART" id="SM00448">
    <property type="entry name" value="REC"/>
    <property type="match status" value="1"/>
</dbReference>
<proteinExistence type="predicted"/>
<feature type="transmembrane region" description="Helical" evidence="5">
    <location>
        <begin position="49"/>
        <end position="71"/>
    </location>
</feature>
<name>A0A8J7M0D2_9BACT</name>
<dbReference type="InterPro" id="IPR004358">
    <property type="entry name" value="Sig_transdc_His_kin-like_C"/>
</dbReference>
<dbReference type="InterPro" id="IPR035965">
    <property type="entry name" value="PAS-like_dom_sf"/>
</dbReference>
<evidence type="ECO:0000259" key="6">
    <source>
        <dbReference type="PROSITE" id="PS50109"/>
    </source>
</evidence>
<evidence type="ECO:0000313" key="11">
    <source>
        <dbReference type="Proteomes" id="UP000636888"/>
    </source>
</evidence>
<dbReference type="SMART" id="SM00091">
    <property type="entry name" value="PAS"/>
    <property type="match status" value="1"/>
</dbReference>
<dbReference type="RefSeq" id="WP_199383411.1">
    <property type="nucleotide sequence ID" value="NZ_JAEMHM010000005.1"/>
</dbReference>
<dbReference type="Gene3D" id="3.30.565.10">
    <property type="entry name" value="Histidine kinase-like ATPase, C-terminal domain"/>
    <property type="match status" value="1"/>
</dbReference>
<evidence type="ECO:0000259" key="9">
    <source>
        <dbReference type="PROSITE" id="PS50113"/>
    </source>
</evidence>
<dbReference type="PROSITE" id="PS50109">
    <property type="entry name" value="HIS_KIN"/>
    <property type="match status" value="1"/>
</dbReference>
<feature type="transmembrane region" description="Helical" evidence="5">
    <location>
        <begin position="12"/>
        <end position="29"/>
    </location>
</feature>
<gene>
    <name evidence="10" type="ORF">JFN93_07630</name>
</gene>
<comment type="catalytic activity">
    <reaction evidence="1">
        <text>ATP + protein L-histidine = ADP + protein N-phospho-L-histidine.</text>
        <dbReference type="EC" id="2.7.13.3"/>
    </reaction>
</comment>
<evidence type="ECO:0000256" key="4">
    <source>
        <dbReference type="PROSITE-ProRule" id="PRU00169"/>
    </source>
</evidence>
<dbReference type="GO" id="GO:0000155">
    <property type="term" value="F:phosphorelay sensor kinase activity"/>
    <property type="evidence" value="ECO:0007669"/>
    <property type="project" value="InterPro"/>
</dbReference>
<protein>
    <recommendedName>
        <fullName evidence="2">histidine kinase</fullName>
        <ecNumber evidence="2">2.7.13.3</ecNumber>
    </recommendedName>
</protein>